<dbReference type="GO" id="GO:0008970">
    <property type="term" value="F:phospholipase A1 activity"/>
    <property type="evidence" value="ECO:0007669"/>
    <property type="project" value="TreeGrafter"/>
</dbReference>
<keyword evidence="1" id="KW-0808">Transferase</keyword>
<evidence type="ECO:0000256" key="2">
    <source>
        <dbReference type="ARBA" id="ARBA00022801"/>
    </source>
</evidence>
<reference evidence="5" key="1">
    <citation type="submission" date="2022-08" db="EMBL/GenBank/DDBJ databases">
        <title>A global survey of hypervirulent Aeromonas hydrophila identified this emerging pathogen in farmed fish in the lower Mekong River basin.</title>
        <authorList>
            <person name="Xu T."/>
            <person name="Rasmussen-Ivey C.R."/>
            <person name="Moen F.S."/>
            <person name="Fernandez Bravo A."/>
            <person name="Lamy B."/>
            <person name="Beaz-Hidalgo R."/>
            <person name="Khan C.D."/>
            <person name="Castro Escarpulli G."/>
            <person name="Yasin I.S.M."/>
            <person name="Figueras M.J."/>
            <person name="Azzam Sayuti M."/>
            <person name="Karim M.M."/>
            <person name="Alam K.M."/>
            <person name="Le T.T.T."/>
            <person name="Thao N.H.P."/>
            <person name="Addo S."/>
            <person name="Duodu S."/>
            <person name="Ali S."/>
            <person name="Mey S."/>
            <person name="Somony T."/>
            <person name="Liles M.R."/>
        </authorList>
    </citation>
    <scope>NUCLEOTIDE SEQUENCE</scope>
    <source>
        <strain evidence="5">0.14</strain>
    </source>
</reference>
<dbReference type="PANTHER" id="PTHR13943:SF77">
    <property type="entry name" value="LRAT DOMAIN-CONTAINING PROTEIN"/>
    <property type="match status" value="1"/>
</dbReference>
<dbReference type="InterPro" id="IPR051496">
    <property type="entry name" value="H-rev107_PLA/AT"/>
</dbReference>
<proteinExistence type="predicted"/>
<evidence type="ECO:0000259" key="4">
    <source>
        <dbReference type="PROSITE" id="PS51934"/>
    </source>
</evidence>
<evidence type="ECO:0000313" key="5">
    <source>
        <dbReference type="EMBL" id="MCR4450764.1"/>
    </source>
</evidence>
<dbReference type="Proteomes" id="UP001204061">
    <property type="component" value="Unassembled WGS sequence"/>
</dbReference>
<dbReference type="Pfam" id="PF04970">
    <property type="entry name" value="LRAT"/>
    <property type="match status" value="1"/>
</dbReference>
<accession>A0AAW5MGS7</accession>
<gene>
    <name evidence="5" type="ORF">NS965_20480</name>
</gene>
<dbReference type="RefSeq" id="WP_201998235.1">
    <property type="nucleotide sequence ID" value="NZ_JAEHHZ010000009.1"/>
</dbReference>
<protein>
    <submittedName>
        <fullName evidence="5">Lecithin retinol acyltransferase family protein</fullName>
    </submittedName>
</protein>
<dbReference type="GO" id="GO:0005737">
    <property type="term" value="C:cytoplasm"/>
    <property type="evidence" value="ECO:0007669"/>
    <property type="project" value="TreeGrafter"/>
</dbReference>
<dbReference type="GO" id="GO:0070292">
    <property type="term" value="P:N-acylphosphatidylethanolamine metabolic process"/>
    <property type="evidence" value="ECO:0007669"/>
    <property type="project" value="TreeGrafter"/>
</dbReference>
<dbReference type="AlphaFoldDB" id="A0AAW5MGS7"/>
<dbReference type="GO" id="GO:0016410">
    <property type="term" value="F:N-acyltransferase activity"/>
    <property type="evidence" value="ECO:0007669"/>
    <property type="project" value="TreeGrafter"/>
</dbReference>
<keyword evidence="3" id="KW-0443">Lipid metabolism</keyword>
<evidence type="ECO:0000313" key="6">
    <source>
        <dbReference type="Proteomes" id="UP001204061"/>
    </source>
</evidence>
<evidence type="ECO:0000256" key="1">
    <source>
        <dbReference type="ARBA" id="ARBA00022679"/>
    </source>
</evidence>
<dbReference type="EMBL" id="JANLFC010000080">
    <property type="protein sequence ID" value="MCR4450764.1"/>
    <property type="molecule type" value="Genomic_DNA"/>
</dbReference>
<sequence length="218" mass="23331">MERGDHLVSPRFGYDHHGLYLGDNEVIHYSGFSDAFDKGSIEITSLENFEQDKGSRVEDHLCPIFDVDERINRAYSKLGEDSYNLLFNNCEHFVTWCIFGIHSSDQVNKRVAATVATAKVASDTPAIKILVNPEVASKTGQQGVNLAVQHLTKKVAANAIAKTIAPAASAALAPTLAPTAMVALAPAFAPAAVPVVVVAAVGVGLAYGVKSLVDWIWD</sequence>
<evidence type="ECO:0000256" key="3">
    <source>
        <dbReference type="ARBA" id="ARBA00023098"/>
    </source>
</evidence>
<name>A0AAW5MGS7_AERVE</name>
<dbReference type="PROSITE" id="PS51934">
    <property type="entry name" value="LRAT"/>
    <property type="match status" value="1"/>
</dbReference>
<dbReference type="InterPro" id="IPR007053">
    <property type="entry name" value="LRAT_dom"/>
</dbReference>
<keyword evidence="5" id="KW-0012">Acyltransferase</keyword>
<organism evidence="5 6">
    <name type="scientific">Aeromonas veronii</name>
    <dbReference type="NCBI Taxonomy" id="654"/>
    <lineage>
        <taxon>Bacteria</taxon>
        <taxon>Pseudomonadati</taxon>
        <taxon>Pseudomonadota</taxon>
        <taxon>Gammaproteobacteria</taxon>
        <taxon>Aeromonadales</taxon>
        <taxon>Aeromonadaceae</taxon>
        <taxon>Aeromonas</taxon>
    </lineage>
</organism>
<dbReference type="GO" id="GO:0004623">
    <property type="term" value="F:phospholipase A2 activity"/>
    <property type="evidence" value="ECO:0007669"/>
    <property type="project" value="TreeGrafter"/>
</dbReference>
<feature type="domain" description="LRAT" evidence="4">
    <location>
        <begin position="6"/>
        <end position="106"/>
    </location>
</feature>
<dbReference type="Gene3D" id="3.90.1720.10">
    <property type="entry name" value="endopeptidase domain like (from Nostoc punctiforme)"/>
    <property type="match status" value="1"/>
</dbReference>
<keyword evidence="2" id="KW-0378">Hydrolase</keyword>
<dbReference type="PANTHER" id="PTHR13943">
    <property type="entry name" value="HRAS-LIKE SUPPRESSOR - RELATED"/>
    <property type="match status" value="1"/>
</dbReference>
<comment type="caution">
    <text evidence="5">The sequence shown here is derived from an EMBL/GenBank/DDBJ whole genome shotgun (WGS) entry which is preliminary data.</text>
</comment>